<keyword evidence="2" id="KW-1185">Reference proteome</keyword>
<dbReference type="InParanoid" id="C5KFU0"/>
<name>C5KFU0_PERM5</name>
<gene>
    <name evidence="1" type="ORF">Pmar_PMAR019322</name>
</gene>
<evidence type="ECO:0000313" key="2">
    <source>
        <dbReference type="Proteomes" id="UP000007800"/>
    </source>
</evidence>
<dbReference type="GeneID" id="9063741"/>
<dbReference type="AlphaFoldDB" id="C5KFU0"/>
<dbReference type="EMBL" id="GG672861">
    <property type="protein sequence ID" value="EER16642.1"/>
    <property type="molecule type" value="Genomic_DNA"/>
</dbReference>
<dbReference type="OrthoDB" id="27226at2759"/>
<dbReference type="Proteomes" id="UP000007800">
    <property type="component" value="Unassembled WGS sequence"/>
</dbReference>
<dbReference type="RefSeq" id="XP_002784846.1">
    <property type="nucleotide sequence ID" value="XM_002784800.1"/>
</dbReference>
<dbReference type="SUPFAM" id="SSF56784">
    <property type="entry name" value="HAD-like"/>
    <property type="match status" value="1"/>
</dbReference>
<accession>C5KFU0</accession>
<organism evidence="2">
    <name type="scientific">Perkinsus marinus (strain ATCC 50983 / TXsc)</name>
    <dbReference type="NCBI Taxonomy" id="423536"/>
    <lineage>
        <taxon>Eukaryota</taxon>
        <taxon>Sar</taxon>
        <taxon>Alveolata</taxon>
        <taxon>Perkinsozoa</taxon>
        <taxon>Perkinsea</taxon>
        <taxon>Perkinsida</taxon>
        <taxon>Perkinsidae</taxon>
        <taxon>Perkinsus</taxon>
    </lineage>
</organism>
<evidence type="ECO:0000313" key="1">
    <source>
        <dbReference type="EMBL" id="EER16642.1"/>
    </source>
</evidence>
<dbReference type="InterPro" id="IPR036412">
    <property type="entry name" value="HAD-like_sf"/>
</dbReference>
<dbReference type="PROSITE" id="PS01228">
    <property type="entry name" value="COF_1"/>
    <property type="match status" value="1"/>
</dbReference>
<sequence>MPESADNQKPTLVSMEESSCVDLSEVDLICADMDGTLVSPFHTIPDVRWFRLQGDAELQLADCLGDLALICKRYSRPGIYLNGSVIYDHTGAVAAEKKHDIADVWRSDTGGVWIV</sequence>
<reference evidence="1 2" key="1">
    <citation type="submission" date="2008-07" db="EMBL/GenBank/DDBJ databases">
        <authorList>
            <person name="El-Sayed N."/>
            <person name="Caler E."/>
            <person name="Inman J."/>
            <person name="Amedeo P."/>
            <person name="Hass B."/>
            <person name="Wortman J."/>
        </authorList>
    </citation>
    <scope>NUCLEOTIDE SEQUENCE [LARGE SCALE GENOMIC DNA]</scope>
    <source>
        <strain evidence="2">ATCC 50983 / TXsc</strain>
    </source>
</reference>
<proteinExistence type="predicted"/>
<protein>
    <submittedName>
        <fullName evidence="1">Uncharacterized protein</fullName>
    </submittedName>
</protein>